<keyword evidence="3" id="KW-1185">Reference proteome</keyword>
<feature type="region of interest" description="Disordered" evidence="1">
    <location>
        <begin position="1"/>
        <end position="40"/>
    </location>
</feature>
<proteinExistence type="predicted"/>
<sequence length="233" mass="26622">MSHRLTSFKGPSTPTSSPVQQRQPNNPPPSPSRPTESTYHRKTRTLLQELRALTETWDDLVLMDGLKAAKGLVDTRTDLDNALSITPNQLPRSHIVGPKLDIMETRIAELDAVVTKLERQFRKMCSVIENLEALVIDAHKNKGPTWVQQEPLWVTWSLEKFATSISEILVSYHRSLENHRVLVDTLRCHSVSFEDSRDALSNWAQQSWLEDSGWDAKWEDICAIEVERWSAAR</sequence>
<dbReference type="PANTHER" id="PTHR15827">
    <property type="entry name" value="CYCLIN-DEPENDENT KINASE 2-INTERACTING PROTEIN"/>
    <property type="match status" value="1"/>
</dbReference>
<name>A0ABR1ISU9_9AGAR</name>
<evidence type="ECO:0000256" key="1">
    <source>
        <dbReference type="SAM" id="MobiDB-lite"/>
    </source>
</evidence>
<gene>
    <name evidence="2" type="ORF">VKT23_017145</name>
</gene>
<dbReference type="EMBL" id="JBANRG010000069">
    <property type="protein sequence ID" value="KAK7440203.1"/>
    <property type="molecule type" value="Genomic_DNA"/>
</dbReference>
<dbReference type="PANTHER" id="PTHR15827:SF2">
    <property type="entry name" value="CYCLIN-DEPENDENT KINASE 2-INTERACTING PROTEIN"/>
    <property type="match status" value="1"/>
</dbReference>
<accession>A0ABR1ISU9</accession>
<evidence type="ECO:0000313" key="3">
    <source>
        <dbReference type="Proteomes" id="UP001498398"/>
    </source>
</evidence>
<reference evidence="2 3" key="1">
    <citation type="submission" date="2024-01" db="EMBL/GenBank/DDBJ databases">
        <title>A draft genome for the cacao thread blight pathogen Marasmiellus scandens.</title>
        <authorList>
            <person name="Baruah I.K."/>
            <person name="Leung J."/>
            <person name="Bukari Y."/>
            <person name="Amoako-Attah I."/>
            <person name="Meinhardt L.W."/>
            <person name="Bailey B.A."/>
            <person name="Cohen S.P."/>
        </authorList>
    </citation>
    <scope>NUCLEOTIDE SEQUENCE [LARGE SCALE GENOMIC DNA]</scope>
    <source>
        <strain evidence="2 3">GH-19</strain>
    </source>
</reference>
<organism evidence="2 3">
    <name type="scientific">Marasmiellus scandens</name>
    <dbReference type="NCBI Taxonomy" id="2682957"/>
    <lineage>
        <taxon>Eukaryota</taxon>
        <taxon>Fungi</taxon>
        <taxon>Dikarya</taxon>
        <taxon>Basidiomycota</taxon>
        <taxon>Agaricomycotina</taxon>
        <taxon>Agaricomycetes</taxon>
        <taxon>Agaricomycetidae</taxon>
        <taxon>Agaricales</taxon>
        <taxon>Marasmiineae</taxon>
        <taxon>Omphalotaceae</taxon>
        <taxon>Marasmiellus</taxon>
    </lineage>
</organism>
<evidence type="ECO:0000313" key="2">
    <source>
        <dbReference type="EMBL" id="KAK7440203.1"/>
    </source>
</evidence>
<dbReference type="Proteomes" id="UP001498398">
    <property type="component" value="Unassembled WGS sequence"/>
</dbReference>
<comment type="caution">
    <text evidence="2">The sequence shown here is derived from an EMBL/GenBank/DDBJ whole genome shotgun (WGS) entry which is preliminary data.</text>
</comment>
<protein>
    <submittedName>
        <fullName evidence="2">Uncharacterized protein</fullName>
    </submittedName>
</protein>